<dbReference type="EMBL" id="CATOUU010000227">
    <property type="protein sequence ID" value="CAI9921666.1"/>
    <property type="molecule type" value="Genomic_DNA"/>
</dbReference>
<dbReference type="EMBL" id="CAXDID020000160">
    <property type="protein sequence ID" value="CAL6044385.1"/>
    <property type="molecule type" value="Genomic_DNA"/>
</dbReference>
<evidence type="ECO:0000256" key="2">
    <source>
        <dbReference type="SAM" id="MobiDB-lite"/>
    </source>
</evidence>
<dbReference type="EMBL" id="CAXDID020000391">
    <property type="protein sequence ID" value="CAL6086266.1"/>
    <property type="molecule type" value="Genomic_DNA"/>
</dbReference>
<evidence type="ECO:0000313" key="3">
    <source>
        <dbReference type="EMBL" id="CAI9921666.1"/>
    </source>
</evidence>
<protein>
    <submittedName>
        <fullName evidence="5">Hypothetical_protein</fullName>
    </submittedName>
</protein>
<feature type="region of interest" description="Disordered" evidence="2">
    <location>
        <begin position="144"/>
        <end position="199"/>
    </location>
</feature>
<dbReference type="AlphaFoldDB" id="A0AA86NMG0"/>
<accession>A0AA86NMG0</accession>
<evidence type="ECO:0000256" key="1">
    <source>
        <dbReference type="SAM" id="Coils"/>
    </source>
</evidence>
<evidence type="ECO:0000313" key="4">
    <source>
        <dbReference type="EMBL" id="CAI9950181.1"/>
    </source>
</evidence>
<evidence type="ECO:0000313" key="7">
    <source>
        <dbReference type="Proteomes" id="UP001642409"/>
    </source>
</evidence>
<reference evidence="3" key="1">
    <citation type="submission" date="2023-06" db="EMBL/GenBank/DDBJ databases">
        <authorList>
            <person name="Kurt Z."/>
        </authorList>
    </citation>
    <scope>NUCLEOTIDE SEQUENCE</scope>
</reference>
<feature type="compositionally biased region" description="Low complexity" evidence="2">
    <location>
        <begin position="190"/>
        <end position="199"/>
    </location>
</feature>
<gene>
    <name evidence="4" type="ORF">HINF_LOCUS37826</name>
    <name evidence="5" type="ORF">HINF_LOCUS40532</name>
    <name evidence="6" type="ORF">HINF_LOCUS63082</name>
    <name evidence="3" type="ORF">HINF_LOCUS9311</name>
</gene>
<organism evidence="3">
    <name type="scientific">Hexamita inflata</name>
    <dbReference type="NCBI Taxonomy" id="28002"/>
    <lineage>
        <taxon>Eukaryota</taxon>
        <taxon>Metamonada</taxon>
        <taxon>Diplomonadida</taxon>
        <taxon>Hexamitidae</taxon>
        <taxon>Hexamitinae</taxon>
        <taxon>Hexamita</taxon>
    </lineage>
</organism>
<keyword evidence="7" id="KW-1185">Reference proteome</keyword>
<feature type="compositionally biased region" description="Polar residues" evidence="2">
    <location>
        <begin position="180"/>
        <end position="189"/>
    </location>
</feature>
<reference evidence="5 7" key="2">
    <citation type="submission" date="2024-07" db="EMBL/GenBank/DDBJ databases">
        <authorList>
            <person name="Akdeniz Z."/>
        </authorList>
    </citation>
    <scope>NUCLEOTIDE SEQUENCE [LARGE SCALE GENOMIC DNA]</scope>
</reference>
<evidence type="ECO:0000313" key="5">
    <source>
        <dbReference type="EMBL" id="CAL6044385.1"/>
    </source>
</evidence>
<sequence>MQEQNAMSAAAYIASLNLSRRVQSQNTTGTTAKTYKQQLTHLKSIIPPQKTISPLILRPPAQKETLKDQLKRVEKQKQAHSRMVEYEQQIYEIKQDLKNYNTVMIQAERFFKDTAVAEAYNEDWITDSDSQASVGKAQDFIDKQKSGSAMYQQSESREDYDDDYDDSYDDGYGGYDDSGNEGNMSSEQFSNNSNDNTYNNDAILQNQQITQRNPKSYQPIIPYKKITAEQKLTDAFTLIIQAGRGTLFEELIGWRSVK</sequence>
<comment type="caution">
    <text evidence="3">The sequence shown here is derived from an EMBL/GenBank/DDBJ whole genome shotgun (WGS) entry which is preliminary data.</text>
</comment>
<dbReference type="EMBL" id="CATOUU010000807">
    <property type="protein sequence ID" value="CAI9950181.1"/>
    <property type="molecule type" value="Genomic_DNA"/>
</dbReference>
<keyword evidence="1" id="KW-0175">Coiled coil</keyword>
<evidence type="ECO:0000313" key="6">
    <source>
        <dbReference type="EMBL" id="CAL6086266.1"/>
    </source>
</evidence>
<feature type="coiled-coil region" evidence="1">
    <location>
        <begin position="63"/>
        <end position="103"/>
    </location>
</feature>
<dbReference type="Proteomes" id="UP001642409">
    <property type="component" value="Unassembled WGS sequence"/>
</dbReference>
<proteinExistence type="predicted"/>
<feature type="compositionally biased region" description="Acidic residues" evidence="2">
    <location>
        <begin position="158"/>
        <end position="169"/>
    </location>
</feature>
<name>A0AA86NMG0_9EUKA</name>